<keyword evidence="2 7" id="KW-0813">Transport</keyword>
<evidence type="ECO:0000256" key="7">
    <source>
        <dbReference type="PROSITE-ProRule" id="PRU01360"/>
    </source>
</evidence>
<protein>
    <submittedName>
        <fullName evidence="11">TonB-linked SusC/RagA family outer membrane protein</fullName>
    </submittedName>
</protein>
<sequence length="1102" mass="125166">MKSYCFLKTFRMKFLFFLLFFFTGGIGSGSALAQSTSQKIDLVCQNEAMPTVLKKLEQETKFKFLFTYNEIQHFKVTVEIKSKTIDEVMKAILASYPLTYKINGIYVTVSALQKAKQKRIKGRVVDVAGVPLPGVTILTNDLYVAGVSDVDGNFDILIPDKKEITEVKFSYIGMKAVFVPFTGKQLFIFMKDDTQLVDEVVVNGIFERKKESFTGATTVIRKEELMRNGSQNLLQNLKNIDPSFKIVENMDLGSNPNAMPEIRMRGQQSMPDLKGTYNGNPNQPLFILDGFEADVTAVYDLDMNRVETIVLLKDAAAKAIYGSKAANGVVVIETRKPEAGKLRITYKGDLNFTIPDLTGYNLCNAREKFEVDKAHGTYSDPWFWEQYLNNIQSEIARGVDTDWLAQPLRMGVGHRHSVYLEGGDERLRYGVNLLYNDIKGIMKGSGRKTFTGGSMLSYRYKNLLFRNQFNATLNHADDSPYGSFSEYAELNPYWTPYDRNGNLKQIAGSTGGGGLVGVTKGNPLWNATIGTRNFSKYTNLTNNFYIEWQLLESLKLMGRLGLSKTINKRDDFYPASHTYFLGYSEERSFDKGSYSKSDGESSSVSVDVTANYSLLLNKNQLFFNAGWNMQQNQSETTRFKVIGFPNDRINFIASGLKPDPNQPFSGNESIVRSISLLSALNYSYDDRYLADLSYRASASSLFGKENRWGHFWAMGAGWNLHKEHFMEDVTWLKQFKVRASTGYTGAQNFSSYQALATFSYYQTQAYDNWIGAYLMTLPNDNLKWQKTQDYNIGVDVNLFNRLSIRYDYYVQKTEDQLLALTIPPSMGFRSYMENLGSTENKGMELKLNAHLLYNPADNRYLSAFFSIANNSNKLKKISNALKNYNDEVDGKIIAGQTNRPQLHFIEGESMNAIWAVRSLGIDPATGDELYRTKDGQTTTEWKAENQVVCGDAMPKCTGTFGLNLDYKGIFMNMSFYYQLGGQIYNQTLVNRVENAYVGLNVDKRIYNAVWKQPGDIVDFSYSPYKTTKPSSRFIQDLNELRFSILNVGYDFRHTTFLNRLKLAQLKVSFYMNDIFRVSTVKVERGLDYPFARTYSVSLQATF</sequence>
<dbReference type="InterPro" id="IPR023996">
    <property type="entry name" value="TonB-dep_OMP_SusC/RagA"/>
</dbReference>
<dbReference type="Gene3D" id="3.55.50.30">
    <property type="match status" value="1"/>
</dbReference>
<reference evidence="11 12" key="1">
    <citation type="submission" date="2019-03" db="EMBL/GenBank/DDBJ databases">
        <title>Genomic Encyclopedia of Type Strains, Phase IV (KMG-IV): sequencing the most valuable type-strain genomes for metagenomic binning, comparative biology and taxonomic classification.</title>
        <authorList>
            <person name="Goeker M."/>
        </authorList>
    </citation>
    <scope>NUCLEOTIDE SEQUENCE [LARGE SCALE GENOMIC DNA]</scope>
    <source>
        <strain evidence="11 12">DSM 23917</strain>
    </source>
</reference>
<evidence type="ECO:0000313" key="11">
    <source>
        <dbReference type="EMBL" id="TCO88383.1"/>
    </source>
</evidence>
<evidence type="ECO:0000256" key="6">
    <source>
        <dbReference type="ARBA" id="ARBA00023237"/>
    </source>
</evidence>
<evidence type="ECO:0000256" key="2">
    <source>
        <dbReference type="ARBA" id="ARBA00022448"/>
    </source>
</evidence>
<feature type="chain" id="PRO_5020371827" evidence="8">
    <location>
        <begin position="34"/>
        <end position="1102"/>
    </location>
</feature>
<comment type="subcellular location">
    <subcellularLocation>
        <location evidence="1 7">Cell outer membrane</location>
        <topology evidence="1 7">Multi-pass membrane protein</topology>
    </subcellularLocation>
</comment>
<dbReference type="InterPro" id="IPR039426">
    <property type="entry name" value="TonB-dep_rcpt-like"/>
</dbReference>
<dbReference type="InterPro" id="IPR036942">
    <property type="entry name" value="Beta-barrel_TonB_sf"/>
</dbReference>
<dbReference type="Gene3D" id="2.170.130.10">
    <property type="entry name" value="TonB-dependent receptor, plug domain"/>
    <property type="match status" value="1"/>
</dbReference>
<dbReference type="GO" id="GO:0009279">
    <property type="term" value="C:cell outer membrane"/>
    <property type="evidence" value="ECO:0007669"/>
    <property type="project" value="UniProtKB-SubCell"/>
</dbReference>
<evidence type="ECO:0000256" key="1">
    <source>
        <dbReference type="ARBA" id="ARBA00004571"/>
    </source>
</evidence>
<name>A0A4R2M2H5_9BACE</name>
<dbReference type="SUPFAM" id="SSF49464">
    <property type="entry name" value="Carboxypeptidase regulatory domain-like"/>
    <property type="match status" value="1"/>
</dbReference>
<keyword evidence="6 7" id="KW-0998">Cell outer membrane</keyword>
<dbReference type="InterPro" id="IPR012910">
    <property type="entry name" value="Plug_dom"/>
</dbReference>
<dbReference type="EMBL" id="SLXB01000026">
    <property type="protein sequence ID" value="TCO88383.1"/>
    <property type="molecule type" value="Genomic_DNA"/>
</dbReference>
<evidence type="ECO:0000256" key="4">
    <source>
        <dbReference type="ARBA" id="ARBA00022692"/>
    </source>
</evidence>
<comment type="similarity">
    <text evidence="7">Belongs to the TonB-dependent receptor family.</text>
</comment>
<dbReference type="Gene3D" id="2.40.170.20">
    <property type="entry name" value="TonB-dependent receptor, beta-barrel domain"/>
    <property type="match status" value="1"/>
</dbReference>
<dbReference type="InterPro" id="IPR037066">
    <property type="entry name" value="Plug_dom_sf"/>
</dbReference>
<keyword evidence="8" id="KW-0732">Signal</keyword>
<feature type="domain" description="TonB-dependent receptor plug" evidence="9">
    <location>
        <begin position="210"/>
        <end position="329"/>
    </location>
</feature>
<keyword evidence="3 7" id="KW-1134">Transmembrane beta strand</keyword>
<evidence type="ECO:0000259" key="10">
    <source>
        <dbReference type="Pfam" id="PF16344"/>
    </source>
</evidence>
<dbReference type="NCBIfam" id="TIGR04056">
    <property type="entry name" value="OMP_RagA_SusC"/>
    <property type="match status" value="1"/>
</dbReference>
<evidence type="ECO:0000256" key="5">
    <source>
        <dbReference type="ARBA" id="ARBA00023136"/>
    </source>
</evidence>
<gene>
    <name evidence="11" type="ORF">EV202_12643</name>
</gene>
<dbReference type="InterPro" id="IPR008969">
    <property type="entry name" value="CarboxyPept-like_regulatory"/>
</dbReference>
<evidence type="ECO:0000256" key="8">
    <source>
        <dbReference type="SAM" id="SignalP"/>
    </source>
</evidence>
<evidence type="ECO:0000256" key="3">
    <source>
        <dbReference type="ARBA" id="ARBA00022452"/>
    </source>
</evidence>
<dbReference type="InterPro" id="IPR032508">
    <property type="entry name" value="FecR_C"/>
</dbReference>
<accession>A0A4R2M2H5</accession>
<dbReference type="PROSITE" id="PS52016">
    <property type="entry name" value="TONB_DEPENDENT_REC_3"/>
    <property type="match status" value="1"/>
</dbReference>
<comment type="caution">
    <text evidence="11">The sequence shown here is derived from an EMBL/GenBank/DDBJ whole genome shotgun (WGS) entry which is preliminary data.</text>
</comment>
<dbReference type="Proteomes" id="UP000295600">
    <property type="component" value="Unassembled WGS sequence"/>
</dbReference>
<organism evidence="11 12">
    <name type="scientific">Prevotella heparinolytica</name>
    <dbReference type="NCBI Taxonomy" id="28113"/>
    <lineage>
        <taxon>Bacteria</taxon>
        <taxon>Pseudomonadati</taxon>
        <taxon>Bacteroidota</taxon>
        <taxon>Bacteroidia</taxon>
        <taxon>Bacteroidales</taxon>
        <taxon>Bacteroidaceae</taxon>
        <taxon>Bacteroides</taxon>
    </lineage>
</organism>
<dbReference type="AlphaFoldDB" id="A0A4R2M2H5"/>
<keyword evidence="4 7" id="KW-0812">Transmembrane</keyword>
<feature type="domain" description="Protein FecR C-terminal" evidence="10">
    <location>
        <begin position="42"/>
        <end position="108"/>
    </location>
</feature>
<dbReference type="Pfam" id="PF07715">
    <property type="entry name" value="Plug"/>
    <property type="match status" value="1"/>
</dbReference>
<dbReference type="Pfam" id="PF13715">
    <property type="entry name" value="CarbopepD_reg_2"/>
    <property type="match status" value="1"/>
</dbReference>
<keyword evidence="5 7" id="KW-0472">Membrane</keyword>
<evidence type="ECO:0000313" key="12">
    <source>
        <dbReference type="Proteomes" id="UP000295600"/>
    </source>
</evidence>
<proteinExistence type="inferred from homology"/>
<feature type="signal peptide" evidence="8">
    <location>
        <begin position="1"/>
        <end position="33"/>
    </location>
</feature>
<dbReference type="Pfam" id="PF16344">
    <property type="entry name" value="FecR_C"/>
    <property type="match status" value="1"/>
</dbReference>
<dbReference type="SUPFAM" id="SSF56935">
    <property type="entry name" value="Porins"/>
    <property type="match status" value="1"/>
</dbReference>
<evidence type="ECO:0000259" key="9">
    <source>
        <dbReference type="Pfam" id="PF07715"/>
    </source>
</evidence>